<dbReference type="CDD" id="cd00719">
    <property type="entry name" value="GIY-YIG_SF"/>
    <property type="match status" value="1"/>
</dbReference>
<evidence type="ECO:0000313" key="1">
    <source>
        <dbReference type="EMBL" id="MBB4079177.1"/>
    </source>
</evidence>
<accession>A0A840E7F5</accession>
<keyword evidence="2" id="KW-1185">Reference proteome</keyword>
<dbReference type="Proteomes" id="UP000576209">
    <property type="component" value="Unassembled WGS sequence"/>
</dbReference>
<reference evidence="1 2" key="1">
    <citation type="submission" date="2020-08" db="EMBL/GenBank/DDBJ databases">
        <title>Genomic Encyclopedia of Type Strains, Phase IV (KMG-IV): sequencing the most valuable type-strain genomes for metagenomic binning, comparative biology and taxonomic classification.</title>
        <authorList>
            <person name="Goeker M."/>
        </authorList>
    </citation>
    <scope>NUCLEOTIDE SEQUENCE [LARGE SCALE GENOMIC DNA]</scope>
    <source>
        <strain evidence="1 2">DSM 105137</strain>
    </source>
</reference>
<dbReference type="RefSeq" id="WP_183495436.1">
    <property type="nucleotide sequence ID" value="NZ_JACIFF010000004.1"/>
</dbReference>
<proteinExistence type="predicted"/>
<protein>
    <recommendedName>
        <fullName evidence="3">GIY-YIG domain-containing protein</fullName>
    </recommendedName>
</protein>
<evidence type="ECO:0000313" key="2">
    <source>
        <dbReference type="Proteomes" id="UP000576209"/>
    </source>
</evidence>
<comment type="caution">
    <text evidence="1">The sequence shown here is derived from an EMBL/GenBank/DDBJ whole genome shotgun (WGS) entry which is preliminary data.</text>
</comment>
<evidence type="ECO:0008006" key="3">
    <source>
        <dbReference type="Google" id="ProtNLM"/>
    </source>
</evidence>
<name>A0A840E7F5_9BACT</name>
<dbReference type="EMBL" id="JACIFF010000004">
    <property type="protein sequence ID" value="MBB4079177.1"/>
    <property type="molecule type" value="Genomic_DNA"/>
</dbReference>
<gene>
    <name evidence="1" type="ORF">GGR28_001797</name>
</gene>
<sequence>MTKNRLSSQAISDLVLGERKGEADYDELQVQFARDIKKLEHQHAYAIEDLVGFRKGKSAARKLLIDDGHEDWFPNEADDFRGIYVWYHDGKPFYAGISRGVLGRLKQHVNGKSHFSASMAYKIARTLYNEYDGGREDFDPDCEKIGHVQNWLLQQEIAMLPISDPDQLALFEIYCSIKMGTVLNTFETH</sequence>
<dbReference type="AlphaFoldDB" id="A0A840E7F5"/>
<organism evidence="1 2">
    <name type="scientific">Neolewinella aquimaris</name>
    <dbReference type="NCBI Taxonomy" id="1835722"/>
    <lineage>
        <taxon>Bacteria</taxon>
        <taxon>Pseudomonadati</taxon>
        <taxon>Bacteroidota</taxon>
        <taxon>Saprospiria</taxon>
        <taxon>Saprospirales</taxon>
        <taxon>Lewinellaceae</taxon>
        <taxon>Neolewinella</taxon>
    </lineage>
</organism>